<keyword evidence="2" id="KW-0820">tRNA-binding</keyword>
<comment type="subcellular location">
    <subcellularLocation>
        <location evidence="2">Cytoplasm</location>
    </subcellularLocation>
</comment>
<dbReference type="CDD" id="cd00563">
    <property type="entry name" value="Dtyr_deacylase"/>
    <property type="match status" value="1"/>
</dbReference>
<dbReference type="AlphaFoldDB" id="U5CTB8"/>
<dbReference type="InterPro" id="IPR023509">
    <property type="entry name" value="DTD-like_sf"/>
</dbReference>
<dbReference type="Pfam" id="PF02580">
    <property type="entry name" value="Tyr_Deacylase"/>
    <property type="match status" value="1"/>
</dbReference>
<dbReference type="FunFam" id="3.50.80.10:FF:000001">
    <property type="entry name" value="D-aminoacyl-tRNA deacylase"/>
    <property type="match status" value="1"/>
</dbReference>
<dbReference type="GO" id="GO:0043908">
    <property type="term" value="F:Ser(Gly)-tRNA(Ala) hydrolase activity"/>
    <property type="evidence" value="ECO:0007669"/>
    <property type="project" value="UniProtKB-UniRule"/>
</dbReference>
<dbReference type="PANTHER" id="PTHR10472">
    <property type="entry name" value="D-TYROSYL-TRNA TYR DEACYLASE"/>
    <property type="match status" value="1"/>
</dbReference>
<dbReference type="HAMAP" id="MF_00518">
    <property type="entry name" value="Deacylase_Dtd"/>
    <property type="match status" value="1"/>
</dbReference>
<comment type="caution">
    <text evidence="3">The sequence shown here is derived from an EMBL/GenBank/DDBJ whole genome shotgun (WGS) entry which is preliminary data.</text>
</comment>
<dbReference type="GO" id="GO:0005737">
    <property type="term" value="C:cytoplasm"/>
    <property type="evidence" value="ECO:0007669"/>
    <property type="project" value="UniProtKB-SubCell"/>
</dbReference>
<dbReference type="EMBL" id="AXDC01000013">
    <property type="protein sequence ID" value="ERM92201.1"/>
    <property type="molecule type" value="Genomic_DNA"/>
</dbReference>
<dbReference type="Proteomes" id="UP000016856">
    <property type="component" value="Unassembled WGS sequence"/>
</dbReference>
<evidence type="ECO:0000313" key="3">
    <source>
        <dbReference type="EMBL" id="ERM92201.1"/>
    </source>
</evidence>
<protein>
    <recommendedName>
        <fullName evidence="2">D-aminoacyl-tRNA deacylase</fullName>
        <shortName evidence="2">DTD</shortName>
        <ecNumber evidence="2">3.1.1.96</ecNumber>
    </recommendedName>
    <alternativeName>
        <fullName evidence="2">Gly-tRNA(Ala) deacylase</fullName>
        <ecNumber evidence="2">3.1.1.-</ecNumber>
    </alternativeName>
</protein>
<dbReference type="GO" id="GO:0051500">
    <property type="term" value="F:D-tyrosyl-tRNA(Tyr) deacylase activity"/>
    <property type="evidence" value="ECO:0007669"/>
    <property type="project" value="TreeGrafter"/>
</dbReference>
<sequence>MHRGDFVRAVVQRVTRGEVRVDGEVVGAIGKGFVVLVGIAEDDTEEDIAYMADKLVNLRVFEDEEGKMNLSLLDVGGEMLLVSQFTLMGDVRKGRRPSFTSAKRPEEALEYFNKLVEEVRKKGVKVETGKFQAMMKVLIENDGPVTILIDSKKLF</sequence>
<comment type="catalytic activity">
    <reaction evidence="2">
        <text>a D-aminoacyl-tRNA + H2O = a tRNA + a D-alpha-amino acid + H(+)</text>
        <dbReference type="Rhea" id="RHEA:13953"/>
        <dbReference type="Rhea" id="RHEA-COMP:10123"/>
        <dbReference type="Rhea" id="RHEA-COMP:10124"/>
        <dbReference type="ChEBI" id="CHEBI:15377"/>
        <dbReference type="ChEBI" id="CHEBI:15378"/>
        <dbReference type="ChEBI" id="CHEBI:59871"/>
        <dbReference type="ChEBI" id="CHEBI:78442"/>
        <dbReference type="ChEBI" id="CHEBI:79333"/>
        <dbReference type="EC" id="3.1.1.96"/>
    </reaction>
</comment>
<dbReference type="PATRIC" id="fig|1388761.3.peg.1261"/>
<comment type="subunit">
    <text evidence="2">Homodimer.</text>
</comment>
<comment type="catalytic activity">
    <reaction evidence="2">
        <text>glycyl-tRNA(Ala) + H2O = tRNA(Ala) + glycine + H(+)</text>
        <dbReference type="Rhea" id="RHEA:53744"/>
        <dbReference type="Rhea" id="RHEA-COMP:9657"/>
        <dbReference type="Rhea" id="RHEA-COMP:13640"/>
        <dbReference type="ChEBI" id="CHEBI:15377"/>
        <dbReference type="ChEBI" id="CHEBI:15378"/>
        <dbReference type="ChEBI" id="CHEBI:57305"/>
        <dbReference type="ChEBI" id="CHEBI:78442"/>
        <dbReference type="ChEBI" id="CHEBI:78522"/>
    </reaction>
</comment>
<comment type="domain">
    <text evidence="2">A Gly-cisPro motif from one monomer fits into the active site of the other monomer to allow specific chiral rejection of L-amino acids.</text>
</comment>
<accession>U5CTB8</accession>
<dbReference type="InterPro" id="IPR003732">
    <property type="entry name" value="Daa-tRNA_deacyls_DTD"/>
</dbReference>
<evidence type="ECO:0000256" key="1">
    <source>
        <dbReference type="ARBA" id="ARBA00009673"/>
    </source>
</evidence>
<dbReference type="PANTHER" id="PTHR10472:SF5">
    <property type="entry name" value="D-AMINOACYL-TRNA DEACYLASE 1"/>
    <property type="match status" value="1"/>
</dbReference>
<dbReference type="NCBIfam" id="TIGR00256">
    <property type="entry name" value="D-aminoacyl-tRNA deacylase"/>
    <property type="match status" value="1"/>
</dbReference>
<comment type="function">
    <text evidence="2">An aminoacyl-tRNA editing enzyme that deacylates mischarged D-aminoacyl-tRNAs. Also deacylates mischarged glycyl-tRNA(Ala), protecting cells against glycine mischarging by AlaRS. Acts via tRNA-based rather than protein-based catalysis; rejects L-amino acids rather than detecting D-amino acids in the active site. By recycling D-aminoacyl-tRNA to D-amino acids and free tRNA molecules, this enzyme counteracts the toxicity associated with the formation of D-aminoacyl-tRNA entities in vivo and helps enforce protein L-homochirality.</text>
</comment>
<dbReference type="GO" id="GO:0000049">
    <property type="term" value="F:tRNA binding"/>
    <property type="evidence" value="ECO:0007669"/>
    <property type="project" value="UniProtKB-UniRule"/>
</dbReference>
<dbReference type="Gene3D" id="3.50.80.10">
    <property type="entry name" value="D-tyrosyl-tRNA(Tyr) deacylase"/>
    <property type="match status" value="1"/>
</dbReference>
<dbReference type="GO" id="GO:0106026">
    <property type="term" value="F:Gly-tRNA(Ala) deacylase activity"/>
    <property type="evidence" value="ECO:0007669"/>
    <property type="project" value="UniProtKB-UniRule"/>
</dbReference>
<evidence type="ECO:0000313" key="4">
    <source>
        <dbReference type="Proteomes" id="UP000016856"/>
    </source>
</evidence>
<dbReference type="GO" id="GO:0019478">
    <property type="term" value="P:D-amino acid catabolic process"/>
    <property type="evidence" value="ECO:0007669"/>
    <property type="project" value="UniProtKB-UniRule"/>
</dbReference>
<gene>
    <name evidence="2" type="primary">dtd</name>
    <name evidence="3" type="ORF">O163_06270</name>
</gene>
<name>U5CTB8_CALSX</name>
<evidence type="ECO:0000256" key="2">
    <source>
        <dbReference type="HAMAP-Rule" id="MF_00518"/>
    </source>
</evidence>
<keyword evidence="2" id="KW-0963">Cytoplasm</keyword>
<organism evidence="3 4">
    <name type="scientific">Caldanaerobacter subterraneus subsp. yonseiensis KB-1</name>
    <dbReference type="NCBI Taxonomy" id="1388761"/>
    <lineage>
        <taxon>Bacteria</taxon>
        <taxon>Bacillati</taxon>
        <taxon>Bacillota</taxon>
        <taxon>Clostridia</taxon>
        <taxon>Thermoanaerobacterales</taxon>
        <taxon>Thermoanaerobacteraceae</taxon>
        <taxon>Caldanaerobacter</taxon>
    </lineage>
</organism>
<keyword evidence="2" id="KW-0378">Hydrolase</keyword>
<feature type="short sequence motif" description="Gly-cisPro motif, important for rejection of L-amino acids" evidence="2">
    <location>
        <begin position="143"/>
        <end position="144"/>
    </location>
</feature>
<dbReference type="SUPFAM" id="SSF69500">
    <property type="entry name" value="DTD-like"/>
    <property type="match status" value="1"/>
</dbReference>
<dbReference type="EC" id="3.1.1.96" evidence="2"/>
<dbReference type="EC" id="3.1.1.-" evidence="2"/>
<proteinExistence type="inferred from homology"/>
<reference evidence="3 4" key="1">
    <citation type="journal article" date="2013" name="Genome Announc.">
        <title>Draft Genome Sequence of an Anaerobic and Extremophilic Bacterium, Caldanaerobacter yonseiensis, Isolated from a Geothermal Hot Stream.</title>
        <authorList>
            <person name="Lee S.J."/>
            <person name="Lee Y.J."/>
            <person name="Park G.S."/>
            <person name="Kim B.C."/>
            <person name="Lee S.J."/>
            <person name="Shin J.H."/>
            <person name="Lee D.W."/>
        </authorList>
    </citation>
    <scope>NUCLEOTIDE SEQUENCE [LARGE SCALE GENOMIC DNA]</scope>
    <source>
        <strain evidence="3 4">KB-1</strain>
    </source>
</reference>
<comment type="similarity">
    <text evidence="1 2">Belongs to the DTD family.</text>
</comment>
<keyword evidence="2" id="KW-0694">RNA-binding</keyword>